<dbReference type="InterPro" id="IPR013762">
    <property type="entry name" value="Integrase-like_cat_sf"/>
</dbReference>
<dbReference type="InterPro" id="IPR038488">
    <property type="entry name" value="Integrase_DNA-bd_sf"/>
</dbReference>
<dbReference type="PANTHER" id="PTHR30629">
    <property type="entry name" value="PROPHAGE INTEGRASE"/>
    <property type="match status" value="1"/>
</dbReference>
<dbReference type="PROSITE" id="PS51898">
    <property type="entry name" value="TYR_RECOMBINASE"/>
    <property type="match status" value="1"/>
</dbReference>
<dbReference type="Pfam" id="PF00589">
    <property type="entry name" value="Phage_integrase"/>
    <property type="match status" value="1"/>
</dbReference>
<dbReference type="PANTHER" id="PTHR30629:SF2">
    <property type="entry name" value="PROPHAGE INTEGRASE INTS-RELATED"/>
    <property type="match status" value="1"/>
</dbReference>
<dbReference type="Gene3D" id="1.10.150.130">
    <property type="match status" value="1"/>
</dbReference>
<dbReference type="InterPro" id="IPR002104">
    <property type="entry name" value="Integrase_catalytic"/>
</dbReference>
<dbReference type="RefSeq" id="WP_164352671.1">
    <property type="nucleotide sequence ID" value="NZ_JAABNT010000002.1"/>
</dbReference>
<sequence>MRTGKLSVAKLRQIAEPGRYGDGGCLYLVVAPGGTKQWVARLTIHGRQTDLGLGGISNVTLAEAREETARLRKIARNGGDPRTERSREKLTFSEAARHVYDQLRPTWKNKKHAETWLATLENYAFPSLGRRPIETISTADCLKVLSPIWTEKHETAKRLRQRIATIFDWAKGAGHYPFENPINGIEKALPTVKKSVAHMPALPWRDLPAFICDLQLREGVSARLLEFVILTAARSGEARGAKWSEIDGDSWVVPADRMKRGVEHRVPLSSQAVDVLSQIKGLDADLVFPSPVTTKGIRPMSDAVLMALLRRMGHHSITAHGFRSTFRDWATDVARANREVAEAALSHATGNAIERAYARSDLFERRRELMDAWGRFCLGGAGDVVALVRG</sequence>
<dbReference type="InterPro" id="IPR011010">
    <property type="entry name" value="DNA_brk_join_enz"/>
</dbReference>
<dbReference type="Pfam" id="PF22022">
    <property type="entry name" value="Phage_int_M"/>
    <property type="match status" value="1"/>
</dbReference>
<evidence type="ECO:0000313" key="9">
    <source>
        <dbReference type="Proteomes" id="UP000468591"/>
    </source>
</evidence>
<evidence type="ECO:0000256" key="4">
    <source>
        <dbReference type="ARBA" id="ARBA00023172"/>
    </source>
</evidence>
<dbReference type="CDD" id="cd00801">
    <property type="entry name" value="INT_P4_C"/>
    <property type="match status" value="1"/>
</dbReference>
<dbReference type="PROSITE" id="PS51900">
    <property type="entry name" value="CB"/>
    <property type="match status" value="1"/>
</dbReference>
<keyword evidence="3 5" id="KW-0238">DNA-binding</keyword>
<dbReference type="Gene3D" id="1.10.443.10">
    <property type="entry name" value="Intergrase catalytic core"/>
    <property type="match status" value="1"/>
</dbReference>
<organism evidence="8 9">
    <name type="scientific">Sulfitobacter sediminilitoris</name>
    <dbReference type="NCBI Taxonomy" id="2698830"/>
    <lineage>
        <taxon>Bacteria</taxon>
        <taxon>Pseudomonadati</taxon>
        <taxon>Pseudomonadota</taxon>
        <taxon>Alphaproteobacteria</taxon>
        <taxon>Rhodobacterales</taxon>
        <taxon>Roseobacteraceae</taxon>
        <taxon>Sulfitobacter</taxon>
    </lineage>
</organism>
<evidence type="ECO:0000256" key="1">
    <source>
        <dbReference type="ARBA" id="ARBA00008857"/>
    </source>
</evidence>
<evidence type="ECO:0000256" key="3">
    <source>
        <dbReference type="ARBA" id="ARBA00023125"/>
    </source>
</evidence>
<evidence type="ECO:0000259" key="6">
    <source>
        <dbReference type="PROSITE" id="PS51898"/>
    </source>
</evidence>
<dbReference type="Proteomes" id="UP000468591">
    <property type="component" value="Unassembled WGS sequence"/>
</dbReference>
<dbReference type="GO" id="GO:0015074">
    <property type="term" value="P:DNA integration"/>
    <property type="evidence" value="ECO:0007669"/>
    <property type="project" value="UniProtKB-KW"/>
</dbReference>
<evidence type="ECO:0000256" key="2">
    <source>
        <dbReference type="ARBA" id="ARBA00022908"/>
    </source>
</evidence>
<dbReference type="GO" id="GO:0006310">
    <property type="term" value="P:DNA recombination"/>
    <property type="evidence" value="ECO:0007669"/>
    <property type="project" value="UniProtKB-KW"/>
</dbReference>
<dbReference type="Pfam" id="PF13356">
    <property type="entry name" value="Arm-DNA-bind_3"/>
    <property type="match status" value="1"/>
</dbReference>
<keyword evidence="9" id="KW-1185">Reference proteome</keyword>
<dbReference type="InterPro" id="IPR010998">
    <property type="entry name" value="Integrase_recombinase_N"/>
</dbReference>
<dbReference type="InterPro" id="IPR050808">
    <property type="entry name" value="Phage_Integrase"/>
</dbReference>
<accession>A0A6P0C9N8</accession>
<protein>
    <submittedName>
        <fullName evidence="8">Integrase arm-type DNA-binding domain-containing protein</fullName>
    </submittedName>
</protein>
<dbReference type="Gene3D" id="3.30.160.390">
    <property type="entry name" value="Integrase, DNA-binding domain"/>
    <property type="match status" value="1"/>
</dbReference>
<proteinExistence type="inferred from homology"/>
<gene>
    <name evidence="8" type="ORF">GV827_05455</name>
</gene>
<dbReference type="InterPro" id="IPR044068">
    <property type="entry name" value="CB"/>
</dbReference>
<evidence type="ECO:0000256" key="5">
    <source>
        <dbReference type="PROSITE-ProRule" id="PRU01248"/>
    </source>
</evidence>
<comment type="similarity">
    <text evidence="1">Belongs to the 'phage' integrase family.</text>
</comment>
<name>A0A6P0C9N8_9RHOB</name>
<feature type="domain" description="Core-binding (CB)" evidence="7">
    <location>
        <begin position="90"/>
        <end position="171"/>
    </location>
</feature>
<reference evidence="8 9" key="1">
    <citation type="submission" date="2020-01" db="EMBL/GenBank/DDBJ databases">
        <title>Sulfitobacter sediminilitoris sp. nov., isolated from a tidal flat.</title>
        <authorList>
            <person name="Park S."/>
            <person name="Yoon J.-H."/>
        </authorList>
    </citation>
    <scope>NUCLEOTIDE SEQUENCE [LARGE SCALE GENOMIC DNA]</scope>
    <source>
        <strain evidence="8 9">JBTF-M27</strain>
    </source>
</reference>
<dbReference type="AlphaFoldDB" id="A0A6P0C9N8"/>
<feature type="domain" description="Tyr recombinase" evidence="6">
    <location>
        <begin position="197"/>
        <end position="371"/>
    </location>
</feature>
<dbReference type="InterPro" id="IPR025166">
    <property type="entry name" value="Integrase_DNA_bind_dom"/>
</dbReference>
<keyword evidence="2" id="KW-0229">DNA integration</keyword>
<dbReference type="EMBL" id="JAABNT010000002">
    <property type="protein sequence ID" value="NEK21848.1"/>
    <property type="molecule type" value="Genomic_DNA"/>
</dbReference>
<evidence type="ECO:0000259" key="7">
    <source>
        <dbReference type="PROSITE" id="PS51900"/>
    </source>
</evidence>
<dbReference type="GO" id="GO:0003677">
    <property type="term" value="F:DNA binding"/>
    <property type="evidence" value="ECO:0007669"/>
    <property type="project" value="UniProtKB-UniRule"/>
</dbReference>
<dbReference type="SUPFAM" id="SSF56349">
    <property type="entry name" value="DNA breaking-rejoining enzymes"/>
    <property type="match status" value="1"/>
</dbReference>
<evidence type="ECO:0000313" key="8">
    <source>
        <dbReference type="EMBL" id="NEK21848.1"/>
    </source>
</evidence>
<keyword evidence="4" id="KW-0233">DNA recombination</keyword>
<comment type="caution">
    <text evidence="8">The sequence shown here is derived from an EMBL/GenBank/DDBJ whole genome shotgun (WGS) entry which is preliminary data.</text>
</comment>
<dbReference type="InterPro" id="IPR053876">
    <property type="entry name" value="Phage_int_M"/>
</dbReference>